<dbReference type="InterPro" id="IPR029063">
    <property type="entry name" value="SAM-dependent_MTases_sf"/>
</dbReference>
<organism evidence="7 8">
    <name type="scientific">Shewanella seohaensis</name>
    <dbReference type="NCBI Taxonomy" id="755175"/>
    <lineage>
        <taxon>Bacteria</taxon>
        <taxon>Pseudomonadati</taxon>
        <taxon>Pseudomonadota</taxon>
        <taxon>Gammaproteobacteria</taxon>
        <taxon>Alteromonadales</taxon>
        <taxon>Shewanellaceae</taxon>
        <taxon>Shewanella</taxon>
    </lineage>
</organism>
<comment type="caution">
    <text evidence="7">The sequence shown here is derived from an EMBL/GenBank/DDBJ whole genome shotgun (WGS) entry which is preliminary data.</text>
</comment>
<evidence type="ECO:0000313" key="8">
    <source>
        <dbReference type="Proteomes" id="UP001576726"/>
    </source>
</evidence>
<name>A0ABV4VZ58_9GAMM</name>
<dbReference type="PRINTS" id="PR00996">
    <property type="entry name" value="CHERMTFRASE"/>
</dbReference>
<protein>
    <recommendedName>
        <fullName evidence="5">Chemotaxis protein methyltransferase</fullName>
        <ecNumber evidence="5">2.1.1.80</ecNumber>
    </recommendedName>
</protein>
<dbReference type="RefSeq" id="WP_374919924.1">
    <property type="nucleotide sequence ID" value="NZ_JBHFGJ010000009.1"/>
</dbReference>
<feature type="domain" description="CheR-type methyltransferase" evidence="6">
    <location>
        <begin position="1"/>
        <end position="267"/>
    </location>
</feature>
<dbReference type="EC" id="2.1.1.80" evidence="5"/>
<evidence type="ECO:0000256" key="4">
    <source>
        <dbReference type="ARBA" id="ARBA00022691"/>
    </source>
</evidence>
<dbReference type="PIRSF" id="PIRSF000410">
    <property type="entry name" value="CheR"/>
    <property type="match status" value="1"/>
</dbReference>
<dbReference type="Pfam" id="PF01739">
    <property type="entry name" value="CheR"/>
    <property type="match status" value="1"/>
</dbReference>
<dbReference type="SUPFAM" id="SSF53335">
    <property type="entry name" value="S-adenosyl-L-methionine-dependent methyltransferases"/>
    <property type="match status" value="1"/>
</dbReference>
<evidence type="ECO:0000313" key="7">
    <source>
        <dbReference type="EMBL" id="MFB2654477.1"/>
    </source>
</evidence>
<dbReference type="Gene3D" id="1.10.155.10">
    <property type="entry name" value="Chemotaxis receptor methyltransferase CheR, N-terminal domain"/>
    <property type="match status" value="1"/>
</dbReference>
<evidence type="ECO:0000256" key="5">
    <source>
        <dbReference type="PIRNR" id="PIRNR000410"/>
    </source>
</evidence>
<dbReference type="Pfam" id="PF03705">
    <property type="entry name" value="CheR_N"/>
    <property type="match status" value="1"/>
</dbReference>
<dbReference type="InterPro" id="IPR022642">
    <property type="entry name" value="CheR_C"/>
</dbReference>
<dbReference type="PANTHER" id="PTHR24422:SF26">
    <property type="entry name" value="CHEMOTAXIS PROTEIN METHYLTRANSFERASE"/>
    <property type="match status" value="1"/>
</dbReference>
<comment type="function">
    <text evidence="5">Methylation of the membrane-bound methyl-accepting chemotaxis proteins (MCP) to form gamma-glutamyl methyl ester residues in MCP.</text>
</comment>
<evidence type="ECO:0000256" key="2">
    <source>
        <dbReference type="ARBA" id="ARBA00022603"/>
    </source>
</evidence>
<dbReference type="SUPFAM" id="SSF47757">
    <property type="entry name" value="Chemotaxis receptor methyltransferase CheR, N-terminal domain"/>
    <property type="match status" value="1"/>
</dbReference>
<evidence type="ECO:0000259" key="6">
    <source>
        <dbReference type="PROSITE" id="PS50123"/>
    </source>
</evidence>
<proteinExistence type="predicted"/>
<dbReference type="Gene3D" id="3.40.50.150">
    <property type="entry name" value="Vaccinia Virus protein VP39"/>
    <property type="match status" value="1"/>
</dbReference>
<dbReference type="PROSITE" id="PS50123">
    <property type="entry name" value="CHER"/>
    <property type="match status" value="1"/>
</dbReference>
<keyword evidence="2 5" id="KW-0489">Methyltransferase</keyword>
<accession>A0ABV4VZ58</accession>
<comment type="catalytic activity">
    <reaction evidence="1 5">
        <text>L-glutamyl-[protein] + S-adenosyl-L-methionine = [protein]-L-glutamate 5-O-methyl ester + S-adenosyl-L-homocysteine</text>
        <dbReference type="Rhea" id="RHEA:24452"/>
        <dbReference type="Rhea" id="RHEA-COMP:10208"/>
        <dbReference type="Rhea" id="RHEA-COMP:10311"/>
        <dbReference type="ChEBI" id="CHEBI:29973"/>
        <dbReference type="ChEBI" id="CHEBI:57856"/>
        <dbReference type="ChEBI" id="CHEBI:59789"/>
        <dbReference type="ChEBI" id="CHEBI:82795"/>
        <dbReference type="EC" id="2.1.1.80"/>
    </reaction>
</comment>
<dbReference type="SMART" id="SM00138">
    <property type="entry name" value="MeTrc"/>
    <property type="match status" value="1"/>
</dbReference>
<dbReference type="InterPro" id="IPR050903">
    <property type="entry name" value="Bact_Chemotaxis_MeTrfase"/>
</dbReference>
<keyword evidence="4 5" id="KW-0949">S-adenosyl-L-methionine</keyword>
<dbReference type="EMBL" id="JBHFGJ010000009">
    <property type="protein sequence ID" value="MFB2654477.1"/>
    <property type="molecule type" value="Genomic_DNA"/>
</dbReference>
<keyword evidence="8" id="KW-1185">Reference proteome</keyword>
<dbReference type="Proteomes" id="UP001576726">
    <property type="component" value="Unassembled WGS sequence"/>
</dbReference>
<evidence type="ECO:0000256" key="3">
    <source>
        <dbReference type="ARBA" id="ARBA00022679"/>
    </source>
</evidence>
<sequence length="268" mass="30703">MVPLTDIQFHAIREWLYRHAGISLNDSKKCLVAGRLHKRLAELTLTDYGDYLALLQAGQGIEPEVAINLLTTNETYFFREPEHFEFLRLSLQQRSPGEPFHVWSAASASGEEAYSIAMLLADVLGPEANWHIVGTDINTRVLAQARRGVYPMERAKRIPLDYLKRFCLKGVRKDRGWLKILPAVSRHVGFIHYNLMHSPALEQKFDVVFLRNVLIYFNQEDKKRVVTNVLRSLKPNGLLLVGHSESVNGYHPGLELLKPSCYRYVHVK</sequence>
<reference evidence="7 8" key="1">
    <citation type="submission" date="2024-09" db="EMBL/GenBank/DDBJ databases">
        <authorList>
            <person name="Zhang Y."/>
        </authorList>
    </citation>
    <scope>NUCLEOTIDE SEQUENCE [LARGE SCALE GENOMIC DNA]</scope>
    <source>
        <strain evidence="7 8">SH314</strain>
    </source>
</reference>
<dbReference type="CDD" id="cd02440">
    <property type="entry name" value="AdoMet_MTases"/>
    <property type="match status" value="1"/>
</dbReference>
<dbReference type="InterPro" id="IPR000780">
    <property type="entry name" value="CheR_MeTrfase"/>
</dbReference>
<dbReference type="PANTHER" id="PTHR24422">
    <property type="entry name" value="CHEMOTAXIS PROTEIN METHYLTRANSFERASE"/>
    <property type="match status" value="1"/>
</dbReference>
<dbReference type="InterPro" id="IPR036804">
    <property type="entry name" value="CheR_N_sf"/>
</dbReference>
<keyword evidence="3 5" id="KW-0808">Transferase</keyword>
<dbReference type="InterPro" id="IPR022641">
    <property type="entry name" value="CheR_N"/>
</dbReference>
<gene>
    <name evidence="7" type="ORF">ACE02L_17200</name>
</gene>
<dbReference type="InterPro" id="IPR026024">
    <property type="entry name" value="Chemotaxis_MeTrfase_CheR"/>
</dbReference>
<evidence type="ECO:0000256" key="1">
    <source>
        <dbReference type="ARBA" id="ARBA00001541"/>
    </source>
</evidence>